<dbReference type="Proteomes" id="UP000321464">
    <property type="component" value="Unassembled WGS sequence"/>
</dbReference>
<keyword evidence="3" id="KW-1185">Reference proteome</keyword>
<dbReference type="RefSeq" id="WP_147160384.1">
    <property type="nucleotide sequence ID" value="NZ_BJYR01000019.1"/>
</dbReference>
<feature type="transmembrane region" description="Helical" evidence="1">
    <location>
        <begin position="143"/>
        <end position="161"/>
    </location>
</feature>
<evidence type="ECO:0000256" key="1">
    <source>
        <dbReference type="SAM" id="Phobius"/>
    </source>
</evidence>
<accession>A0A512AMX1</accession>
<organism evidence="2 3">
    <name type="scientific">Novosphingobium sediminis</name>
    <dbReference type="NCBI Taxonomy" id="707214"/>
    <lineage>
        <taxon>Bacteria</taxon>
        <taxon>Pseudomonadati</taxon>
        <taxon>Pseudomonadota</taxon>
        <taxon>Alphaproteobacteria</taxon>
        <taxon>Sphingomonadales</taxon>
        <taxon>Sphingomonadaceae</taxon>
        <taxon>Novosphingobium</taxon>
    </lineage>
</organism>
<evidence type="ECO:0000313" key="2">
    <source>
        <dbReference type="EMBL" id="GEO01052.1"/>
    </source>
</evidence>
<dbReference type="OrthoDB" id="7504416at2"/>
<reference evidence="2 3" key="1">
    <citation type="submission" date="2019-07" db="EMBL/GenBank/DDBJ databases">
        <title>Whole genome shotgun sequence of Novosphingobium sediminis NBRC 106119.</title>
        <authorList>
            <person name="Hosoyama A."/>
            <person name="Uohara A."/>
            <person name="Ohji S."/>
            <person name="Ichikawa N."/>
        </authorList>
    </citation>
    <scope>NUCLEOTIDE SEQUENCE [LARGE SCALE GENOMIC DNA]</scope>
    <source>
        <strain evidence="2 3">NBRC 106119</strain>
    </source>
</reference>
<keyword evidence="1" id="KW-1133">Transmembrane helix</keyword>
<keyword evidence="1" id="KW-0472">Membrane</keyword>
<keyword evidence="1" id="KW-0812">Transmembrane</keyword>
<name>A0A512AMX1_9SPHN</name>
<evidence type="ECO:0008006" key="4">
    <source>
        <dbReference type="Google" id="ProtNLM"/>
    </source>
</evidence>
<gene>
    <name evidence="2" type="ORF">NSE01_28840</name>
</gene>
<dbReference type="AlphaFoldDB" id="A0A512AMX1"/>
<proteinExistence type="predicted"/>
<comment type="caution">
    <text evidence="2">The sequence shown here is derived from an EMBL/GenBank/DDBJ whole genome shotgun (WGS) entry which is preliminary data.</text>
</comment>
<sequence length="174" mass="17690">MSTTSAGAGAPPQLPLGQAAIVTLGVIVVIAGFVALGAWLHVTPLYAGFLLLWAWSALHQLSMKALPGALIGALTGAGMSFLLQTGAATGNTPLILLALGLMIVAVFLVVAGRAALVCNQSTMLFITVLNAPVIQAGEDFRQVIIAIALGAVWFGVVAWVISRIVPAPEPAAVS</sequence>
<feature type="transmembrane region" description="Helical" evidence="1">
    <location>
        <begin position="95"/>
        <end position="116"/>
    </location>
</feature>
<evidence type="ECO:0000313" key="3">
    <source>
        <dbReference type="Proteomes" id="UP000321464"/>
    </source>
</evidence>
<feature type="transmembrane region" description="Helical" evidence="1">
    <location>
        <begin position="20"/>
        <end position="53"/>
    </location>
</feature>
<dbReference type="EMBL" id="BJYR01000019">
    <property type="protein sequence ID" value="GEO01052.1"/>
    <property type="molecule type" value="Genomic_DNA"/>
</dbReference>
<protein>
    <recommendedName>
        <fullName evidence="4">DUF1097 domain-containing protein</fullName>
    </recommendedName>
</protein>